<feature type="domain" description="Sieve element occlusion C-terminal" evidence="2">
    <location>
        <begin position="90"/>
        <end position="132"/>
    </location>
</feature>
<dbReference type="InterPro" id="IPR039299">
    <property type="entry name" value="SEOA"/>
</dbReference>
<dbReference type="Pfam" id="PF14577">
    <property type="entry name" value="SEO_C"/>
    <property type="match status" value="1"/>
</dbReference>
<dbReference type="AlphaFoldDB" id="A0AAW0LLD4"/>
<comment type="caution">
    <text evidence="3">The sequence shown here is derived from an EMBL/GenBank/DDBJ whole genome shotgun (WGS) entry which is preliminary data.</text>
</comment>
<sequence>MGIDRICKPSPSLSNRQCCGFGGVLSFSLSIRSMAWFCSVEIGGAMVVGLVWVFCVPMVVAFDLWLIFCCGMCGFDGGGGGGDGFTVWQKGELCLYGGEDVNWIWKFTTTAKAVAETAGINLELVYVGKNKDGQYYLEDQMKWLGPINSVL</sequence>
<dbReference type="PANTHER" id="PTHR33232">
    <property type="entry name" value="PROTEIN SIEVE ELEMENT OCCLUSION B-LIKE"/>
    <property type="match status" value="1"/>
</dbReference>
<dbReference type="InterPro" id="IPR027944">
    <property type="entry name" value="SEO_C"/>
</dbReference>
<keyword evidence="1" id="KW-0472">Membrane</keyword>
<dbReference type="Proteomes" id="UP000237347">
    <property type="component" value="Unassembled WGS sequence"/>
</dbReference>
<keyword evidence="1" id="KW-0812">Transmembrane</keyword>
<organism evidence="3 4">
    <name type="scientific">Quercus suber</name>
    <name type="common">Cork oak</name>
    <dbReference type="NCBI Taxonomy" id="58331"/>
    <lineage>
        <taxon>Eukaryota</taxon>
        <taxon>Viridiplantae</taxon>
        <taxon>Streptophyta</taxon>
        <taxon>Embryophyta</taxon>
        <taxon>Tracheophyta</taxon>
        <taxon>Spermatophyta</taxon>
        <taxon>Magnoliopsida</taxon>
        <taxon>eudicotyledons</taxon>
        <taxon>Gunneridae</taxon>
        <taxon>Pentapetalae</taxon>
        <taxon>rosids</taxon>
        <taxon>fabids</taxon>
        <taxon>Fagales</taxon>
        <taxon>Fagaceae</taxon>
        <taxon>Quercus</taxon>
    </lineage>
</organism>
<evidence type="ECO:0000313" key="4">
    <source>
        <dbReference type="Proteomes" id="UP000237347"/>
    </source>
</evidence>
<name>A0AAW0LLD4_QUESU</name>
<evidence type="ECO:0000256" key="1">
    <source>
        <dbReference type="SAM" id="Phobius"/>
    </source>
</evidence>
<reference evidence="3 4" key="1">
    <citation type="journal article" date="2018" name="Sci. Data">
        <title>The draft genome sequence of cork oak.</title>
        <authorList>
            <person name="Ramos A.M."/>
            <person name="Usie A."/>
            <person name="Barbosa P."/>
            <person name="Barros P.M."/>
            <person name="Capote T."/>
            <person name="Chaves I."/>
            <person name="Simoes F."/>
            <person name="Abreu I."/>
            <person name="Carrasquinho I."/>
            <person name="Faro C."/>
            <person name="Guimaraes J.B."/>
            <person name="Mendonca D."/>
            <person name="Nobrega F."/>
            <person name="Rodrigues L."/>
            <person name="Saibo N.J.M."/>
            <person name="Varela M.C."/>
            <person name="Egas C."/>
            <person name="Matos J."/>
            <person name="Miguel C.M."/>
            <person name="Oliveira M.M."/>
            <person name="Ricardo C.P."/>
            <person name="Goncalves S."/>
        </authorList>
    </citation>
    <scope>NUCLEOTIDE SEQUENCE [LARGE SCALE GENOMIC DNA]</scope>
    <source>
        <strain evidence="4">cv. HL8</strain>
    </source>
</reference>
<keyword evidence="1" id="KW-1133">Transmembrane helix</keyword>
<dbReference type="EMBL" id="PKMF04000075">
    <property type="protein sequence ID" value="KAK7852468.1"/>
    <property type="molecule type" value="Genomic_DNA"/>
</dbReference>
<protein>
    <submittedName>
        <fullName evidence="3">Protein sieve element occlusion a</fullName>
    </submittedName>
</protein>
<gene>
    <name evidence="3" type="primary">SEOA_2</name>
    <name evidence="3" type="ORF">CFP56_038856</name>
</gene>
<accession>A0AAW0LLD4</accession>
<feature type="transmembrane region" description="Helical" evidence="1">
    <location>
        <begin position="42"/>
        <end position="68"/>
    </location>
</feature>
<dbReference type="PANTHER" id="PTHR33232:SF20">
    <property type="entry name" value="PROTEIN SIEVE ELEMENT OCCLUSION B-LIKE"/>
    <property type="match status" value="1"/>
</dbReference>
<evidence type="ECO:0000259" key="2">
    <source>
        <dbReference type="Pfam" id="PF14577"/>
    </source>
</evidence>
<keyword evidence="4" id="KW-1185">Reference proteome</keyword>
<dbReference type="GO" id="GO:0010088">
    <property type="term" value="P:phloem development"/>
    <property type="evidence" value="ECO:0007669"/>
    <property type="project" value="InterPro"/>
</dbReference>
<evidence type="ECO:0000313" key="3">
    <source>
        <dbReference type="EMBL" id="KAK7852468.1"/>
    </source>
</evidence>
<proteinExistence type="predicted"/>